<feature type="domain" description="RNase H type-1" evidence="11">
    <location>
        <begin position="2"/>
        <end position="143"/>
    </location>
</feature>
<comment type="subunit">
    <text evidence="3 10">Monomer.</text>
</comment>
<comment type="similarity">
    <text evidence="2 10">Belongs to the RNase H family.</text>
</comment>
<keyword evidence="9 10" id="KW-0460">Magnesium</keyword>
<keyword evidence="6 10" id="KW-0479">Metal-binding</keyword>
<dbReference type="EC" id="3.1.26.4" evidence="4 10"/>
<dbReference type="CDD" id="cd09278">
    <property type="entry name" value="RNase_HI_prokaryote_like"/>
    <property type="match status" value="1"/>
</dbReference>
<comment type="catalytic activity">
    <reaction evidence="1 10">
        <text>Endonucleolytic cleavage to 5'-phosphomonoester.</text>
        <dbReference type="EC" id="3.1.26.4"/>
    </reaction>
</comment>
<evidence type="ECO:0000256" key="7">
    <source>
        <dbReference type="ARBA" id="ARBA00022759"/>
    </source>
</evidence>
<evidence type="ECO:0000256" key="3">
    <source>
        <dbReference type="ARBA" id="ARBA00011245"/>
    </source>
</evidence>
<evidence type="ECO:0000256" key="2">
    <source>
        <dbReference type="ARBA" id="ARBA00005300"/>
    </source>
</evidence>
<dbReference type="Proteomes" id="UP000623419">
    <property type="component" value="Unassembled WGS sequence"/>
</dbReference>
<keyword evidence="7 10" id="KW-0255">Endonuclease</keyword>
<comment type="cofactor">
    <cofactor evidence="10">
        <name>Mg(2+)</name>
        <dbReference type="ChEBI" id="CHEBI:18420"/>
    </cofactor>
    <text evidence="10">Binds 1 Mg(2+) ion per subunit. May bind a second metal ion at a regulatory site, or after substrate binding.</text>
</comment>
<feature type="binding site" evidence="10">
    <location>
        <position position="49"/>
    </location>
    <ligand>
        <name>Mg(2+)</name>
        <dbReference type="ChEBI" id="CHEBI:18420"/>
        <label>1</label>
    </ligand>
</feature>
<dbReference type="Pfam" id="PF00075">
    <property type="entry name" value="RNase_H"/>
    <property type="match status" value="1"/>
</dbReference>
<evidence type="ECO:0000313" key="12">
    <source>
        <dbReference type="EMBL" id="GGA71526.1"/>
    </source>
</evidence>
<gene>
    <name evidence="10 12" type="primary">rnhA</name>
    <name evidence="12" type="ORF">GCM10011521_07070</name>
</gene>
<dbReference type="InterPro" id="IPR012337">
    <property type="entry name" value="RNaseH-like_sf"/>
</dbReference>
<dbReference type="RefSeq" id="WP_188661399.1">
    <property type="nucleotide sequence ID" value="NZ_BMKC01000001.1"/>
</dbReference>
<dbReference type="InterPro" id="IPR002156">
    <property type="entry name" value="RNaseH_domain"/>
</dbReference>
<sequence>MSKKIVEIHTDGACLGNPGPGGWAALLCHAGRERELAGGESETTNNRMELMAAIMALEALKSPCEVELSTDSQYVQKGIGEWLPNWIRRGWKTAAGQPVKNQDLWIRLDAAARPHTVRWKWVKGHAGHVENERVDKLARAEAEKFRS</sequence>
<accession>A0ABQ1HCV3</accession>
<keyword evidence="8 10" id="KW-0378">Hydrolase</keyword>
<dbReference type="SUPFAM" id="SSF53098">
    <property type="entry name" value="Ribonuclease H-like"/>
    <property type="match status" value="1"/>
</dbReference>
<dbReference type="Gene3D" id="3.30.420.10">
    <property type="entry name" value="Ribonuclease H-like superfamily/Ribonuclease H"/>
    <property type="match status" value="1"/>
</dbReference>
<dbReference type="InterPro" id="IPR036397">
    <property type="entry name" value="RNaseH_sf"/>
</dbReference>
<evidence type="ECO:0000259" key="11">
    <source>
        <dbReference type="PROSITE" id="PS50879"/>
    </source>
</evidence>
<feature type="binding site" evidence="10">
    <location>
        <position position="11"/>
    </location>
    <ligand>
        <name>Mg(2+)</name>
        <dbReference type="ChEBI" id="CHEBI:18420"/>
        <label>1</label>
    </ligand>
</feature>
<evidence type="ECO:0000256" key="5">
    <source>
        <dbReference type="ARBA" id="ARBA00022722"/>
    </source>
</evidence>
<comment type="function">
    <text evidence="10">Endonuclease that specifically degrades the RNA of RNA-DNA hybrids.</text>
</comment>
<dbReference type="PANTHER" id="PTHR10642:SF26">
    <property type="entry name" value="RIBONUCLEASE H1"/>
    <property type="match status" value="1"/>
</dbReference>
<reference evidence="13" key="1">
    <citation type="journal article" date="2019" name="Int. J. Syst. Evol. Microbiol.">
        <title>The Global Catalogue of Microorganisms (GCM) 10K type strain sequencing project: providing services to taxonomists for standard genome sequencing and annotation.</title>
        <authorList>
            <consortium name="The Broad Institute Genomics Platform"/>
            <consortium name="The Broad Institute Genome Sequencing Center for Infectious Disease"/>
            <person name="Wu L."/>
            <person name="Ma J."/>
        </authorList>
    </citation>
    <scope>NUCLEOTIDE SEQUENCE [LARGE SCALE GENOMIC DNA]</scope>
    <source>
        <strain evidence="13">CGMCC 1.15905</strain>
    </source>
</reference>
<keyword evidence="10" id="KW-0963">Cytoplasm</keyword>
<evidence type="ECO:0000313" key="13">
    <source>
        <dbReference type="Proteomes" id="UP000623419"/>
    </source>
</evidence>
<name>A0ABQ1HCV3_9GAMM</name>
<evidence type="ECO:0000256" key="10">
    <source>
        <dbReference type="HAMAP-Rule" id="MF_00042"/>
    </source>
</evidence>
<dbReference type="PROSITE" id="PS50879">
    <property type="entry name" value="RNASE_H_1"/>
    <property type="match status" value="1"/>
</dbReference>
<evidence type="ECO:0000256" key="1">
    <source>
        <dbReference type="ARBA" id="ARBA00000077"/>
    </source>
</evidence>
<evidence type="ECO:0000256" key="8">
    <source>
        <dbReference type="ARBA" id="ARBA00022801"/>
    </source>
</evidence>
<feature type="binding site" evidence="10">
    <location>
        <position position="11"/>
    </location>
    <ligand>
        <name>Mg(2+)</name>
        <dbReference type="ChEBI" id="CHEBI:18420"/>
        <label>2</label>
    </ligand>
</feature>
<evidence type="ECO:0000256" key="4">
    <source>
        <dbReference type="ARBA" id="ARBA00012180"/>
    </source>
</evidence>
<evidence type="ECO:0000256" key="6">
    <source>
        <dbReference type="ARBA" id="ARBA00022723"/>
    </source>
</evidence>
<keyword evidence="13" id="KW-1185">Reference proteome</keyword>
<dbReference type="NCBIfam" id="NF001236">
    <property type="entry name" value="PRK00203.1"/>
    <property type="match status" value="1"/>
</dbReference>
<organism evidence="12 13">
    <name type="scientific">Arenimonas soli</name>
    <dbReference type="NCBI Taxonomy" id="2269504"/>
    <lineage>
        <taxon>Bacteria</taxon>
        <taxon>Pseudomonadati</taxon>
        <taxon>Pseudomonadota</taxon>
        <taxon>Gammaproteobacteria</taxon>
        <taxon>Lysobacterales</taxon>
        <taxon>Lysobacteraceae</taxon>
        <taxon>Arenimonas</taxon>
    </lineage>
</organism>
<dbReference type="EMBL" id="BMKC01000001">
    <property type="protein sequence ID" value="GGA71526.1"/>
    <property type="molecule type" value="Genomic_DNA"/>
</dbReference>
<keyword evidence="5 10" id="KW-0540">Nuclease</keyword>
<protein>
    <recommendedName>
        <fullName evidence="4 10">Ribonuclease H</fullName>
        <shortName evidence="10">RNase H</shortName>
        <ecNumber evidence="4 10">3.1.26.4</ecNumber>
    </recommendedName>
</protein>
<dbReference type="InterPro" id="IPR022892">
    <property type="entry name" value="RNaseHI"/>
</dbReference>
<evidence type="ECO:0000256" key="9">
    <source>
        <dbReference type="ARBA" id="ARBA00022842"/>
    </source>
</evidence>
<proteinExistence type="inferred from homology"/>
<dbReference type="PANTHER" id="PTHR10642">
    <property type="entry name" value="RIBONUCLEASE H1"/>
    <property type="match status" value="1"/>
</dbReference>
<feature type="binding site" evidence="10">
    <location>
        <position position="71"/>
    </location>
    <ligand>
        <name>Mg(2+)</name>
        <dbReference type="ChEBI" id="CHEBI:18420"/>
        <label>1</label>
    </ligand>
</feature>
<dbReference type="InterPro" id="IPR050092">
    <property type="entry name" value="RNase_H"/>
</dbReference>
<feature type="binding site" evidence="10">
    <location>
        <position position="135"/>
    </location>
    <ligand>
        <name>Mg(2+)</name>
        <dbReference type="ChEBI" id="CHEBI:18420"/>
        <label>2</label>
    </ligand>
</feature>
<dbReference type="HAMAP" id="MF_00042">
    <property type="entry name" value="RNase_H"/>
    <property type="match status" value="1"/>
</dbReference>
<comment type="caution">
    <text evidence="12">The sequence shown here is derived from an EMBL/GenBank/DDBJ whole genome shotgun (WGS) entry which is preliminary data.</text>
</comment>
<comment type="subcellular location">
    <subcellularLocation>
        <location evidence="10">Cytoplasm</location>
    </subcellularLocation>
</comment>